<evidence type="ECO:0000256" key="3">
    <source>
        <dbReference type="HAMAP-Rule" id="MF_00128"/>
    </source>
</evidence>
<dbReference type="EMBL" id="LT906464">
    <property type="protein sequence ID" value="SNW00161.1"/>
    <property type="molecule type" value="Genomic_DNA"/>
</dbReference>
<dbReference type="Proteomes" id="UP000243706">
    <property type="component" value="Chromosome 1"/>
</dbReference>
<accession>A0A240BWD4</accession>
<organism evidence="4 5">
    <name type="scientific">Staphylococcus muscae</name>
    <dbReference type="NCBI Taxonomy" id="1294"/>
    <lineage>
        <taxon>Bacteria</taxon>
        <taxon>Bacillati</taxon>
        <taxon>Bacillota</taxon>
        <taxon>Bacilli</taxon>
        <taxon>Bacillales</taxon>
        <taxon>Staphylococcaceae</taxon>
        <taxon>Staphylococcus</taxon>
    </lineage>
</organism>
<evidence type="ECO:0000256" key="1">
    <source>
        <dbReference type="ARBA" id="ARBA00003999"/>
    </source>
</evidence>
<evidence type="ECO:0000256" key="2">
    <source>
        <dbReference type="ARBA" id="ARBA00009942"/>
    </source>
</evidence>
<dbReference type="HAMAP" id="MF_00128">
    <property type="entry name" value="NrdI"/>
    <property type="match status" value="1"/>
</dbReference>
<dbReference type="PIRSF" id="PIRSF005087">
    <property type="entry name" value="NrdI"/>
    <property type="match status" value="1"/>
</dbReference>
<evidence type="ECO:0000313" key="5">
    <source>
        <dbReference type="Proteomes" id="UP000243706"/>
    </source>
</evidence>
<evidence type="ECO:0000313" key="4">
    <source>
        <dbReference type="EMBL" id="SNW00161.1"/>
    </source>
</evidence>
<dbReference type="SUPFAM" id="SSF52218">
    <property type="entry name" value="Flavoproteins"/>
    <property type="match status" value="1"/>
</dbReference>
<reference evidence="4 5" key="1">
    <citation type="submission" date="2017-06" db="EMBL/GenBank/DDBJ databases">
        <authorList>
            <consortium name="Pathogen Informatics"/>
        </authorList>
    </citation>
    <scope>NUCLEOTIDE SEQUENCE [LARGE SCALE GENOMIC DNA]</scope>
    <source>
        <strain evidence="4 5">NCTC13833</strain>
    </source>
</reference>
<dbReference type="Pfam" id="PF07972">
    <property type="entry name" value="Flavodoxin_NdrI"/>
    <property type="match status" value="1"/>
</dbReference>
<gene>
    <name evidence="3 4" type="primary">nrdI</name>
    <name evidence="4" type="ORF">SAMEA4412661_00392</name>
</gene>
<dbReference type="InterPro" id="IPR020852">
    <property type="entry name" value="RNR_Ib_NrdI_bac"/>
</dbReference>
<dbReference type="NCBIfam" id="TIGR00333">
    <property type="entry name" value="nrdI"/>
    <property type="match status" value="1"/>
</dbReference>
<dbReference type="PANTHER" id="PTHR37297">
    <property type="entry name" value="PROTEIN NRDI"/>
    <property type="match status" value="1"/>
</dbReference>
<dbReference type="PANTHER" id="PTHR37297:SF1">
    <property type="entry name" value="PROTEIN NRDI"/>
    <property type="match status" value="1"/>
</dbReference>
<dbReference type="AlphaFoldDB" id="A0A240BWD4"/>
<dbReference type="InterPro" id="IPR029039">
    <property type="entry name" value="Flavoprotein-like_sf"/>
</dbReference>
<dbReference type="InterPro" id="IPR004465">
    <property type="entry name" value="RNR_NrdI"/>
</dbReference>
<sequence length="138" mass="15577">MKGGCFMRVVYYSFTGNVRRFLKRTELNNLYEITEINASEPVSEPFILVTGTIGFGEVPTPVTEFLAVNHHLLKGVAASGNRNWGNNFAKAGVTISEMYQVPLLMKFELHGTLKDTLEFKEKVVNFDESYGREAIQSY</sequence>
<dbReference type="GO" id="GO:0010181">
    <property type="term" value="F:FMN binding"/>
    <property type="evidence" value="ECO:0007669"/>
    <property type="project" value="InterPro"/>
</dbReference>
<dbReference type="Gene3D" id="3.40.50.360">
    <property type="match status" value="1"/>
</dbReference>
<proteinExistence type="inferred from homology"/>
<comment type="function">
    <text evidence="1 3">Probably involved in ribonucleotide reductase function.</text>
</comment>
<protein>
    <recommendedName>
        <fullName evidence="3">Protein NrdI</fullName>
    </recommendedName>
</protein>
<comment type="similarity">
    <text evidence="2 3">Belongs to the NrdI family.</text>
</comment>
<name>A0A240BWD4_9STAP</name>